<evidence type="ECO:0000313" key="3">
    <source>
        <dbReference type="Proteomes" id="UP001314170"/>
    </source>
</evidence>
<gene>
    <name evidence="2" type="ORF">DCAF_LOCUS17096</name>
</gene>
<dbReference type="Proteomes" id="UP001314170">
    <property type="component" value="Unassembled WGS sequence"/>
</dbReference>
<evidence type="ECO:0000313" key="2">
    <source>
        <dbReference type="EMBL" id="CAK7343024.1"/>
    </source>
</evidence>
<feature type="region of interest" description="Disordered" evidence="1">
    <location>
        <begin position="16"/>
        <end position="64"/>
    </location>
</feature>
<feature type="compositionally biased region" description="Basic and acidic residues" evidence="1">
    <location>
        <begin position="16"/>
        <end position="29"/>
    </location>
</feature>
<evidence type="ECO:0000256" key="1">
    <source>
        <dbReference type="SAM" id="MobiDB-lite"/>
    </source>
</evidence>
<comment type="caution">
    <text evidence="2">The sequence shown here is derived from an EMBL/GenBank/DDBJ whole genome shotgun (WGS) entry which is preliminary data.</text>
</comment>
<keyword evidence="3" id="KW-1185">Reference proteome</keyword>
<protein>
    <submittedName>
        <fullName evidence="2">Uncharacterized protein</fullName>
    </submittedName>
</protein>
<sequence length="91" mass="10348">MDSLIKGLMDVVLDHLGQKDDESHNERSRSSWAQSEGRRNEEWQTEDSRPSRRPQKGMKEMKAESSMIIAGTSGIERLVTGFFDALTHQIS</sequence>
<organism evidence="2 3">
    <name type="scientific">Dovyalis caffra</name>
    <dbReference type="NCBI Taxonomy" id="77055"/>
    <lineage>
        <taxon>Eukaryota</taxon>
        <taxon>Viridiplantae</taxon>
        <taxon>Streptophyta</taxon>
        <taxon>Embryophyta</taxon>
        <taxon>Tracheophyta</taxon>
        <taxon>Spermatophyta</taxon>
        <taxon>Magnoliopsida</taxon>
        <taxon>eudicotyledons</taxon>
        <taxon>Gunneridae</taxon>
        <taxon>Pentapetalae</taxon>
        <taxon>rosids</taxon>
        <taxon>fabids</taxon>
        <taxon>Malpighiales</taxon>
        <taxon>Salicaceae</taxon>
        <taxon>Flacourtieae</taxon>
        <taxon>Dovyalis</taxon>
    </lineage>
</organism>
<dbReference type="AlphaFoldDB" id="A0AAV1RZC5"/>
<dbReference type="EMBL" id="CAWUPB010001160">
    <property type="protein sequence ID" value="CAK7343024.1"/>
    <property type="molecule type" value="Genomic_DNA"/>
</dbReference>
<feature type="compositionally biased region" description="Basic and acidic residues" evidence="1">
    <location>
        <begin position="36"/>
        <end position="50"/>
    </location>
</feature>
<name>A0AAV1RZC5_9ROSI</name>
<reference evidence="2 3" key="1">
    <citation type="submission" date="2024-01" db="EMBL/GenBank/DDBJ databases">
        <authorList>
            <person name="Waweru B."/>
        </authorList>
    </citation>
    <scope>NUCLEOTIDE SEQUENCE [LARGE SCALE GENOMIC DNA]</scope>
</reference>
<proteinExistence type="predicted"/>
<accession>A0AAV1RZC5</accession>